<accession>T1JKT0</accession>
<evidence type="ECO:0000256" key="15">
    <source>
        <dbReference type="ARBA" id="ARBA00030648"/>
    </source>
</evidence>
<evidence type="ECO:0000256" key="4">
    <source>
        <dbReference type="ARBA" id="ARBA00018201"/>
    </source>
</evidence>
<comment type="similarity">
    <text evidence="19">Belongs to the glycosyltransferase 23 family.</text>
</comment>
<dbReference type="PANTHER" id="PTHR13132:SF29">
    <property type="entry name" value="ALPHA-(1,6)-FUCOSYLTRANSFERASE"/>
    <property type="match status" value="1"/>
</dbReference>
<organism evidence="24 25">
    <name type="scientific">Strigamia maritima</name>
    <name type="common">European centipede</name>
    <name type="synonym">Geophilus maritimus</name>
    <dbReference type="NCBI Taxonomy" id="126957"/>
    <lineage>
        <taxon>Eukaryota</taxon>
        <taxon>Metazoa</taxon>
        <taxon>Ecdysozoa</taxon>
        <taxon>Arthropoda</taxon>
        <taxon>Myriapoda</taxon>
        <taxon>Chilopoda</taxon>
        <taxon>Pleurostigmophora</taxon>
        <taxon>Geophilomorpha</taxon>
        <taxon>Linotaeniidae</taxon>
        <taxon>Strigamia</taxon>
    </lineage>
</organism>
<dbReference type="SMART" id="SM00326">
    <property type="entry name" value="SH3"/>
    <property type="match status" value="1"/>
</dbReference>
<evidence type="ECO:0000256" key="1">
    <source>
        <dbReference type="ARBA" id="ARBA00004447"/>
    </source>
</evidence>
<dbReference type="InterPro" id="IPR035653">
    <property type="entry name" value="Fut8_SH3"/>
</dbReference>
<dbReference type="HOGENOM" id="CLU_021940_1_0_1"/>
<comment type="pathway">
    <text evidence="2">Protein modification; protein glycosylation.</text>
</comment>
<feature type="domain" description="SH3" evidence="22">
    <location>
        <begin position="554"/>
        <end position="615"/>
    </location>
</feature>
<evidence type="ECO:0000313" key="25">
    <source>
        <dbReference type="Proteomes" id="UP000014500"/>
    </source>
</evidence>
<keyword evidence="7 19" id="KW-0808">Transferase</keyword>
<protein>
    <recommendedName>
        <fullName evidence="4">Alpha-(1,6)-fucosyltransferase</fullName>
        <ecNumber evidence="3">2.4.1.68</ecNumber>
    </recommendedName>
    <alternativeName>
        <fullName evidence="14">GDP-L-Fuc:N-acetyl-beta-D-glucosaminide alpha1,6-fucosyltransferase</fullName>
    </alternativeName>
    <alternativeName>
        <fullName evidence="16">GDP-fucose--glycoprotein fucosyltransferase</fullName>
    </alternativeName>
    <alternativeName>
        <fullName evidence="15">Glycoprotein 6-alpha-L-fucosyltransferase</fullName>
    </alternativeName>
</protein>
<dbReference type="Gene3D" id="2.30.30.40">
    <property type="entry name" value="SH3 Domains"/>
    <property type="match status" value="1"/>
</dbReference>
<comment type="subcellular location">
    <subcellularLocation>
        <location evidence="1">Golgi apparatus</location>
        <location evidence="1">Golgi stack membrane</location>
        <topology evidence="1">Single-pass type II membrane protein</topology>
    </subcellularLocation>
</comment>
<dbReference type="AlphaFoldDB" id="T1JKT0"/>
<keyword evidence="25" id="KW-1185">Reference proteome</keyword>
<dbReference type="FunFam" id="3.40.50.11350:FF:000001">
    <property type="entry name" value="Alpha-(1,6)-fucosyltransferase"/>
    <property type="match status" value="1"/>
</dbReference>
<dbReference type="InterPro" id="IPR001452">
    <property type="entry name" value="SH3_domain"/>
</dbReference>
<keyword evidence="20" id="KW-0175">Coiled coil</keyword>
<keyword evidence="10 21" id="KW-1133">Transmembrane helix</keyword>
<evidence type="ECO:0000256" key="12">
    <source>
        <dbReference type="ARBA" id="ARBA00023136"/>
    </source>
</evidence>
<evidence type="ECO:0000256" key="16">
    <source>
        <dbReference type="ARBA" id="ARBA00032208"/>
    </source>
</evidence>
<comment type="catalytic activity">
    <reaction evidence="17">
        <text>N(4)-{beta-D-GlcNAc-(1-&gt;2)-alpha-D-Man-(1-&gt;3)-[beta-D-GlcNAc-(1-&gt;2)-alpha-D-Man-(1-&gt;6)]-beta-D-Man-(1-&gt;4)-beta-D-GlcNAc-(1-&gt;4)-beta-D-GlcNAc}-L-asparaginyl-[protein] + GDP-beta-L-fucose = an N(4)-{beta-D-GlcNAc-(1-&gt;2)-alpha-D-Man-(1-&gt;3)-[beta-D-GlcNAc-(1-&gt;2)-alpha-D-Man-(1-&gt;6)]-beta-D-Man-(1-&gt;4)-beta-D-GlcNAc-(1-&gt;4)-[alpha-L-Fuc-(1-&gt;6)]-beta-D-GlcNAc}-L-asparaginyl-[protein] + GDP + H(+)</text>
        <dbReference type="Rhea" id="RHEA:12985"/>
        <dbReference type="Rhea" id="RHEA-COMP:13526"/>
        <dbReference type="Rhea" id="RHEA-COMP:13532"/>
        <dbReference type="ChEBI" id="CHEBI:15378"/>
        <dbReference type="ChEBI" id="CHEBI:57273"/>
        <dbReference type="ChEBI" id="CHEBI:58189"/>
        <dbReference type="ChEBI" id="CHEBI:60651"/>
        <dbReference type="ChEBI" id="CHEBI:137207"/>
        <dbReference type="EC" id="2.4.1.68"/>
    </reaction>
</comment>
<dbReference type="InterPro" id="IPR045573">
    <property type="entry name" value="Fut8_N_cat"/>
</dbReference>
<proteinExistence type="inferred from homology"/>
<evidence type="ECO:0000256" key="2">
    <source>
        <dbReference type="ARBA" id="ARBA00004922"/>
    </source>
</evidence>
<dbReference type="InterPro" id="IPR027350">
    <property type="entry name" value="GT23_dom"/>
</dbReference>
<dbReference type="PhylomeDB" id="T1JKT0"/>
<feature type="coiled-coil region" evidence="20">
    <location>
        <begin position="125"/>
        <end position="182"/>
    </location>
</feature>
<dbReference type="InterPro" id="IPR036028">
    <property type="entry name" value="SH3-like_dom_sf"/>
</dbReference>
<dbReference type="Gene3D" id="1.10.287.1060">
    <property type="entry name" value="ESAT-6-like"/>
    <property type="match status" value="1"/>
</dbReference>
<keyword evidence="5 18" id="KW-0728">SH3 domain</keyword>
<evidence type="ECO:0000256" key="3">
    <source>
        <dbReference type="ARBA" id="ARBA00012660"/>
    </source>
</evidence>
<reference evidence="24" key="2">
    <citation type="submission" date="2015-02" db="UniProtKB">
        <authorList>
            <consortium name="EnsemblMetazoa"/>
        </authorList>
    </citation>
    <scope>IDENTIFICATION</scope>
</reference>
<name>T1JKT0_STRMM</name>
<evidence type="ECO:0000256" key="6">
    <source>
        <dbReference type="ARBA" id="ARBA00022676"/>
    </source>
</evidence>
<keyword evidence="6 19" id="KW-0328">Glycosyltransferase</keyword>
<evidence type="ECO:0000256" key="8">
    <source>
        <dbReference type="ARBA" id="ARBA00022692"/>
    </source>
</evidence>
<dbReference type="SUPFAM" id="SSF50044">
    <property type="entry name" value="SH3-domain"/>
    <property type="match status" value="1"/>
</dbReference>
<dbReference type="EnsemblMetazoa" id="SMAR014460-RA">
    <property type="protein sequence ID" value="SMAR014460-PA"/>
    <property type="gene ID" value="SMAR014460"/>
</dbReference>
<dbReference type="GO" id="GO:0008424">
    <property type="term" value="F:glycoprotein 6-alpha-L-fucosyltransferase activity"/>
    <property type="evidence" value="ECO:0007669"/>
    <property type="project" value="UniProtKB-EC"/>
</dbReference>
<evidence type="ECO:0000256" key="21">
    <source>
        <dbReference type="SAM" id="Phobius"/>
    </source>
</evidence>
<dbReference type="Pfam" id="PF14604">
    <property type="entry name" value="SH3_9"/>
    <property type="match status" value="1"/>
</dbReference>
<evidence type="ECO:0000256" key="5">
    <source>
        <dbReference type="ARBA" id="ARBA00022443"/>
    </source>
</evidence>
<evidence type="ECO:0000313" key="24">
    <source>
        <dbReference type="EnsemblMetazoa" id="SMAR014460-PA"/>
    </source>
</evidence>
<evidence type="ECO:0000256" key="11">
    <source>
        <dbReference type="ARBA" id="ARBA00023034"/>
    </source>
</evidence>
<feature type="transmembrane region" description="Helical" evidence="21">
    <location>
        <begin position="92"/>
        <end position="112"/>
    </location>
</feature>
<evidence type="ECO:0000259" key="23">
    <source>
        <dbReference type="PROSITE" id="PS51659"/>
    </source>
</evidence>
<dbReference type="PROSITE" id="PS50002">
    <property type="entry name" value="SH3"/>
    <property type="match status" value="1"/>
</dbReference>
<dbReference type="CDD" id="cd11792">
    <property type="entry name" value="SH3_Fut8"/>
    <property type="match status" value="1"/>
</dbReference>
<feature type="domain" description="GT23" evidence="23">
    <location>
        <begin position="289"/>
        <end position="545"/>
    </location>
</feature>
<dbReference type="FunFam" id="2.30.30.40:FF:000070">
    <property type="entry name" value="Alpha-(1,6)-fucosyltransferase"/>
    <property type="match status" value="1"/>
</dbReference>
<dbReference type="OMA" id="NPPVFFV"/>
<keyword evidence="13" id="KW-1015">Disulfide bond</keyword>
<comment type="caution">
    <text evidence="19">Lacks conserved residue(s) required for the propagation of feature annotation.</text>
</comment>
<keyword evidence="11" id="KW-0333">Golgi apparatus</keyword>
<dbReference type="Gene3D" id="3.40.50.11350">
    <property type="match status" value="1"/>
</dbReference>
<sequence length="634" mass="72450">MNHRKYIYISLKVQDTKRRLRLNTKYGTIARQVASLFSHRLFAPGTRVNRGEKMQLRPSKVALTFLSTMIFKAETRIGEMPSPHMAVGVGKAIVVLLAVWLIIILLMTGPILHSNENDEHITRRLTKAMNELEVLKRQNDELRAILLEFKIVDVDKSKDQLLDDLHEKLNKANELLHKAESGSTNTVCDPSAQFENVRRRIINQVNEMWLYTKNELKVLKTKMDDDKTKIKMDKMIRLETQYKRVILNDLATLSNIDGLGEWREREAKSLSDLIQRRLHYLQNPKDCKNAKKLNCNLNKGCGYGCQIHHVVYCFIVAYGSGRTLILNSKGWRYNKDGWESVFKPVSDSCTSTMGVGSAMWPGYGDAQVLDLPIIDSISPRPDYLPLAIPRDLAARMQRLHGDPIVWWVGQFLKIHVRRTDKVGTEAAFHKLHEYMLHAGEFYQQLALRQNVTERRIYLASDDPNVFAEAKRSFPGFEFIGDPNIAKSAAMATRYTDSSLRGIILDVHFLSMSDYLVCTFSSQVCRIAYEIMQTVNPNAASNFRSLDDIYYFGGQNAHNHRVIYSHESQASNELELMAGDVIGIAGNHWDGYSKGINRRTKQQGLYPSFKATNKLQIADFPTYPEVKQNELSSSR</sequence>
<dbReference type="CDD" id="cd11300">
    <property type="entry name" value="Fut8_like"/>
    <property type="match status" value="1"/>
</dbReference>
<evidence type="ECO:0000256" key="17">
    <source>
        <dbReference type="ARBA" id="ARBA00093238"/>
    </source>
</evidence>
<dbReference type="GO" id="GO:0032580">
    <property type="term" value="C:Golgi cisterna membrane"/>
    <property type="evidence" value="ECO:0007669"/>
    <property type="project" value="UniProtKB-SubCell"/>
</dbReference>
<dbReference type="eggNOG" id="KOG3705">
    <property type="taxonomic scope" value="Eukaryota"/>
</dbReference>
<dbReference type="EC" id="2.4.1.68" evidence="3"/>
<keyword evidence="9" id="KW-0735">Signal-anchor</keyword>
<evidence type="ECO:0000256" key="13">
    <source>
        <dbReference type="ARBA" id="ARBA00023157"/>
    </source>
</evidence>
<evidence type="ECO:0000256" key="10">
    <source>
        <dbReference type="ARBA" id="ARBA00022989"/>
    </source>
</evidence>
<evidence type="ECO:0000256" key="20">
    <source>
        <dbReference type="SAM" id="Coils"/>
    </source>
</evidence>
<evidence type="ECO:0000259" key="22">
    <source>
        <dbReference type="PROSITE" id="PS50002"/>
    </source>
</evidence>
<dbReference type="PROSITE" id="PS51659">
    <property type="entry name" value="GT23"/>
    <property type="match status" value="1"/>
</dbReference>
<evidence type="ECO:0000256" key="19">
    <source>
        <dbReference type="PROSITE-ProRule" id="PRU00992"/>
    </source>
</evidence>
<dbReference type="PANTHER" id="PTHR13132">
    <property type="entry name" value="ALPHA- 1,6 -FUCOSYLTRANSFERASE"/>
    <property type="match status" value="1"/>
</dbReference>
<evidence type="ECO:0000256" key="18">
    <source>
        <dbReference type="PROSITE-ProRule" id="PRU00192"/>
    </source>
</evidence>
<evidence type="ECO:0000256" key="9">
    <source>
        <dbReference type="ARBA" id="ARBA00022968"/>
    </source>
</evidence>
<dbReference type="Pfam" id="PF19745">
    <property type="entry name" value="FUT8_N_cat"/>
    <property type="match status" value="2"/>
</dbReference>
<evidence type="ECO:0000256" key="7">
    <source>
        <dbReference type="ARBA" id="ARBA00022679"/>
    </source>
</evidence>
<keyword evidence="8 21" id="KW-0812">Transmembrane</keyword>
<dbReference type="STRING" id="126957.T1JKT0"/>
<dbReference type="GO" id="GO:0006487">
    <property type="term" value="P:protein N-linked glycosylation"/>
    <property type="evidence" value="ECO:0007669"/>
    <property type="project" value="TreeGrafter"/>
</dbReference>
<reference evidence="25" key="1">
    <citation type="submission" date="2011-05" db="EMBL/GenBank/DDBJ databases">
        <authorList>
            <person name="Richards S.R."/>
            <person name="Qu J."/>
            <person name="Jiang H."/>
            <person name="Jhangiani S.N."/>
            <person name="Agravi P."/>
            <person name="Goodspeed R."/>
            <person name="Gross S."/>
            <person name="Mandapat C."/>
            <person name="Jackson L."/>
            <person name="Mathew T."/>
            <person name="Pu L."/>
            <person name="Thornton R."/>
            <person name="Saada N."/>
            <person name="Wilczek-Boney K.B."/>
            <person name="Lee S."/>
            <person name="Kovar C."/>
            <person name="Wu Y."/>
            <person name="Scherer S.E."/>
            <person name="Worley K.C."/>
            <person name="Muzny D.M."/>
            <person name="Gibbs R."/>
        </authorList>
    </citation>
    <scope>NUCLEOTIDE SEQUENCE</scope>
    <source>
        <strain evidence="25">Brora</strain>
    </source>
</reference>
<dbReference type="Proteomes" id="UP000014500">
    <property type="component" value="Unassembled WGS sequence"/>
</dbReference>
<evidence type="ECO:0000256" key="14">
    <source>
        <dbReference type="ARBA" id="ARBA00030434"/>
    </source>
</evidence>
<keyword evidence="12 21" id="KW-0472">Membrane</keyword>
<dbReference type="EMBL" id="JH430185">
    <property type="status" value="NOT_ANNOTATED_CDS"/>
    <property type="molecule type" value="Genomic_DNA"/>
</dbReference>